<protein>
    <submittedName>
        <fullName evidence="1">Uncharacterized protein</fullName>
    </submittedName>
</protein>
<dbReference type="EMBL" id="HACA01017603">
    <property type="protein sequence ID" value="CDW34964.1"/>
    <property type="molecule type" value="Transcribed_RNA"/>
</dbReference>
<name>A0A0K2U9R0_LEPSM</name>
<organism evidence="1">
    <name type="scientific">Lepeophtheirus salmonis</name>
    <name type="common">Salmon louse</name>
    <name type="synonym">Caligus salmonis</name>
    <dbReference type="NCBI Taxonomy" id="72036"/>
    <lineage>
        <taxon>Eukaryota</taxon>
        <taxon>Metazoa</taxon>
        <taxon>Ecdysozoa</taxon>
        <taxon>Arthropoda</taxon>
        <taxon>Crustacea</taxon>
        <taxon>Multicrustacea</taxon>
        <taxon>Hexanauplia</taxon>
        <taxon>Copepoda</taxon>
        <taxon>Siphonostomatoida</taxon>
        <taxon>Caligidae</taxon>
        <taxon>Lepeophtheirus</taxon>
    </lineage>
</organism>
<accession>A0A0K2U9R0</accession>
<evidence type="ECO:0000313" key="1">
    <source>
        <dbReference type="EMBL" id="CDW34964.1"/>
    </source>
</evidence>
<dbReference type="AlphaFoldDB" id="A0A0K2U9R0"/>
<reference evidence="1" key="1">
    <citation type="submission" date="2014-05" db="EMBL/GenBank/DDBJ databases">
        <authorList>
            <person name="Chronopoulou M."/>
        </authorList>
    </citation>
    <scope>NUCLEOTIDE SEQUENCE</scope>
    <source>
        <tissue evidence="1">Whole organism</tissue>
    </source>
</reference>
<proteinExistence type="predicted"/>
<sequence length="51" mass="6068">MFCECMYHFVNIHLKKTKNTLLLTFALKKRINFVKYKVKETDFFGRGGGHN</sequence>